<evidence type="ECO:0000256" key="7">
    <source>
        <dbReference type="ARBA" id="ARBA00023027"/>
    </source>
</evidence>
<evidence type="ECO:0000259" key="12">
    <source>
        <dbReference type="Pfam" id="PF00389"/>
    </source>
</evidence>
<proteinExistence type="inferred from homology"/>
<keyword evidence="8 10" id="KW-0718">Serine biosynthesis</keyword>
<dbReference type="InterPro" id="IPR006140">
    <property type="entry name" value="D-isomer_DH_NAD-bd"/>
</dbReference>
<feature type="region of interest" description="Disordered" evidence="11">
    <location>
        <begin position="1"/>
        <end position="20"/>
    </location>
</feature>
<comment type="similarity">
    <text evidence="2 10">Belongs to the D-isomer specific 2-hydroxyacid dehydrogenase family.</text>
</comment>
<dbReference type="Gene3D" id="3.30.1330.90">
    <property type="entry name" value="D-3-phosphoglycerate dehydrogenase, domain 3"/>
    <property type="match status" value="1"/>
</dbReference>
<gene>
    <name evidence="15" type="ORF">N0V93_002469</name>
</gene>
<dbReference type="SUPFAM" id="SSF51735">
    <property type="entry name" value="NAD(P)-binding Rossmann-fold domains"/>
    <property type="match status" value="1"/>
</dbReference>
<dbReference type="GO" id="GO:0004617">
    <property type="term" value="F:phosphoglycerate dehydrogenase activity"/>
    <property type="evidence" value="ECO:0007669"/>
    <property type="project" value="UniProtKB-EC"/>
</dbReference>
<evidence type="ECO:0000313" key="16">
    <source>
        <dbReference type="Proteomes" id="UP001140453"/>
    </source>
</evidence>
<dbReference type="SUPFAM" id="SSF55021">
    <property type="entry name" value="ACT-like"/>
    <property type="match status" value="1"/>
</dbReference>
<dbReference type="Pfam" id="PF19304">
    <property type="entry name" value="PGDH_inter"/>
    <property type="match status" value="1"/>
</dbReference>
<dbReference type="InterPro" id="IPR006236">
    <property type="entry name" value="PGDH"/>
</dbReference>
<dbReference type="SUPFAM" id="SSF143548">
    <property type="entry name" value="Serine metabolism enzymes domain"/>
    <property type="match status" value="1"/>
</dbReference>
<dbReference type="SUPFAM" id="SSF52283">
    <property type="entry name" value="Formate/glycerate dehydrogenase catalytic domain-like"/>
    <property type="match status" value="1"/>
</dbReference>
<keyword evidence="7 10" id="KW-0520">NAD</keyword>
<dbReference type="InterPro" id="IPR045626">
    <property type="entry name" value="PGDH_ASB_dom"/>
</dbReference>
<dbReference type="InterPro" id="IPR006139">
    <property type="entry name" value="D-isomer_2_OHA_DH_cat_dom"/>
</dbReference>
<evidence type="ECO:0000256" key="10">
    <source>
        <dbReference type="RuleBase" id="RU363003"/>
    </source>
</evidence>
<dbReference type="EMBL" id="JAPEVB010000002">
    <property type="protein sequence ID" value="KAJ4393261.1"/>
    <property type="molecule type" value="Genomic_DNA"/>
</dbReference>
<dbReference type="GO" id="GO:0006564">
    <property type="term" value="P:L-serine biosynthetic process"/>
    <property type="evidence" value="ECO:0007669"/>
    <property type="project" value="UniProtKB-KW"/>
</dbReference>
<keyword evidence="16" id="KW-1185">Reference proteome</keyword>
<feature type="compositionally biased region" description="Low complexity" evidence="11">
    <location>
        <begin position="1"/>
        <end position="13"/>
    </location>
</feature>
<dbReference type="FunFam" id="3.40.50.720:FF:000021">
    <property type="entry name" value="D-3-phosphoglycerate dehydrogenase"/>
    <property type="match status" value="1"/>
</dbReference>
<dbReference type="InterPro" id="IPR029009">
    <property type="entry name" value="ASB_dom_sf"/>
</dbReference>
<evidence type="ECO:0000256" key="2">
    <source>
        <dbReference type="ARBA" id="ARBA00005854"/>
    </source>
</evidence>
<evidence type="ECO:0000259" key="13">
    <source>
        <dbReference type="Pfam" id="PF02826"/>
    </source>
</evidence>
<dbReference type="Pfam" id="PF00389">
    <property type="entry name" value="2-Hacid_dh"/>
    <property type="match status" value="1"/>
</dbReference>
<keyword evidence="5" id="KW-0007">Acetylation</keyword>
<dbReference type="CDD" id="cd12173">
    <property type="entry name" value="PGDH_4"/>
    <property type="match status" value="1"/>
</dbReference>
<dbReference type="Proteomes" id="UP001140453">
    <property type="component" value="Unassembled WGS sequence"/>
</dbReference>
<feature type="domain" description="D-isomer specific 2-hydroxyacid dehydrogenase catalytic" evidence="12">
    <location>
        <begin position="22"/>
        <end position="336"/>
    </location>
</feature>
<dbReference type="InterPro" id="IPR045865">
    <property type="entry name" value="ACT-like_dom_sf"/>
</dbReference>
<evidence type="ECO:0000256" key="9">
    <source>
        <dbReference type="ARBA" id="ARBA00048731"/>
    </source>
</evidence>
<keyword evidence="10" id="KW-0028">Amino-acid biosynthesis</keyword>
<evidence type="ECO:0000256" key="6">
    <source>
        <dbReference type="ARBA" id="ARBA00023002"/>
    </source>
</evidence>
<comment type="catalytic activity">
    <reaction evidence="9 10">
        <text>(2R)-3-phosphoglycerate + NAD(+) = 3-phosphooxypyruvate + NADH + H(+)</text>
        <dbReference type="Rhea" id="RHEA:12641"/>
        <dbReference type="ChEBI" id="CHEBI:15378"/>
        <dbReference type="ChEBI" id="CHEBI:18110"/>
        <dbReference type="ChEBI" id="CHEBI:57540"/>
        <dbReference type="ChEBI" id="CHEBI:57945"/>
        <dbReference type="ChEBI" id="CHEBI:58272"/>
        <dbReference type="EC" id="1.1.1.95"/>
    </reaction>
</comment>
<dbReference type="Pfam" id="PF02826">
    <property type="entry name" value="2-Hacid_dh_C"/>
    <property type="match status" value="1"/>
</dbReference>
<sequence>MSPSAHPPSSSGSTVDETPSRILVPEKLSPDGLALLTDAGFTVDNRPGGLSADELLNLIPSYHALIVRSETKVTAEVLSAGSKLRVVARAGVGVDNIDVKAATSCGIIVVNSPAGNILAAAEHTIALLLATARNVGKADAGVKAGKWERGKLVGVEVGSKTLGIVGLGKVGMEVARMAIGLGMKVLGVDPYMSADVVGQKGVEMVAGLENLLPVVDFLTIHTPLAASTLNLLGEKEFSMMKKSGRVLNVARGGIYNEEALIKALDEGSIAGAGIDVFTSEPIESGSTAEKLASHPKVVATPHLGASTVEAQENVSLDVCTKVVHVLHGDMPREAVNIPLMLPEEYRKLQPFVGLVERMGDLYTQHFVGERGGMIGGRRFELIYQGELAGVSNTRPLMAALVKGLMSSISDSGGRDVNIVNAGLIAKEKGISISETHAREGKEMVYASLVTLRSYAGGEGAEQVIEGFVSGQAVYISRLDKFTANFVPEGTMLLLHNYDEPGKIGDVGVILGSHGVNINFMQVASLDQTVLAAGEGNGVKKRKGETEALMILGVGGDVTKEVLEQLRRSEGILDVNLVKL</sequence>
<dbReference type="Gene3D" id="3.30.70.260">
    <property type="match status" value="1"/>
</dbReference>
<evidence type="ECO:0000256" key="4">
    <source>
        <dbReference type="ARBA" id="ARBA00022553"/>
    </source>
</evidence>
<comment type="caution">
    <text evidence="15">The sequence shown here is derived from an EMBL/GenBank/DDBJ whole genome shotgun (WGS) entry which is preliminary data.</text>
</comment>
<protein>
    <recommendedName>
        <fullName evidence="10">D-3-phosphoglycerate dehydrogenase</fullName>
        <ecNumber evidence="10">1.1.1.95</ecNumber>
    </recommendedName>
</protein>
<organism evidence="15 16">
    <name type="scientific">Gnomoniopsis smithogilvyi</name>
    <dbReference type="NCBI Taxonomy" id="1191159"/>
    <lineage>
        <taxon>Eukaryota</taxon>
        <taxon>Fungi</taxon>
        <taxon>Dikarya</taxon>
        <taxon>Ascomycota</taxon>
        <taxon>Pezizomycotina</taxon>
        <taxon>Sordariomycetes</taxon>
        <taxon>Sordariomycetidae</taxon>
        <taxon>Diaporthales</taxon>
        <taxon>Gnomoniaceae</taxon>
        <taxon>Gnomoniopsis</taxon>
    </lineage>
</organism>
<evidence type="ECO:0000256" key="11">
    <source>
        <dbReference type="SAM" id="MobiDB-lite"/>
    </source>
</evidence>
<dbReference type="Gene3D" id="3.40.50.720">
    <property type="entry name" value="NAD(P)-binding Rossmann-like Domain"/>
    <property type="match status" value="2"/>
</dbReference>
<feature type="domain" description="D-isomer specific 2-hydroxyacid dehydrogenase NAD-binding" evidence="13">
    <location>
        <begin position="125"/>
        <end position="304"/>
    </location>
</feature>
<accession>A0A9W8YWL4</accession>
<evidence type="ECO:0000256" key="5">
    <source>
        <dbReference type="ARBA" id="ARBA00022990"/>
    </source>
</evidence>
<evidence type="ECO:0000256" key="8">
    <source>
        <dbReference type="ARBA" id="ARBA00023299"/>
    </source>
</evidence>
<evidence type="ECO:0000256" key="1">
    <source>
        <dbReference type="ARBA" id="ARBA00005216"/>
    </source>
</evidence>
<dbReference type="AlphaFoldDB" id="A0A9W8YWL4"/>
<evidence type="ECO:0000259" key="14">
    <source>
        <dbReference type="Pfam" id="PF19304"/>
    </source>
</evidence>
<dbReference type="NCBIfam" id="TIGR01327">
    <property type="entry name" value="PGDH"/>
    <property type="match status" value="1"/>
</dbReference>
<comment type="subunit">
    <text evidence="3">Homotetramer.</text>
</comment>
<dbReference type="OrthoDB" id="298012at2759"/>
<keyword evidence="6 10" id="KW-0560">Oxidoreductase</keyword>
<comment type="pathway">
    <text evidence="1 10">Amino-acid biosynthesis; L-serine biosynthesis; L-serine from 3-phospho-D-glycerate: step 1/3.</text>
</comment>
<evidence type="ECO:0000256" key="3">
    <source>
        <dbReference type="ARBA" id="ARBA00011881"/>
    </source>
</evidence>
<name>A0A9W8YWL4_9PEZI</name>
<dbReference type="GO" id="GO:0051287">
    <property type="term" value="F:NAD binding"/>
    <property type="evidence" value="ECO:0007669"/>
    <property type="project" value="UniProtKB-UniRule"/>
</dbReference>
<dbReference type="EC" id="1.1.1.95" evidence="10"/>
<dbReference type="InterPro" id="IPR036291">
    <property type="entry name" value="NAD(P)-bd_dom_sf"/>
</dbReference>
<evidence type="ECO:0000313" key="15">
    <source>
        <dbReference type="EMBL" id="KAJ4393261.1"/>
    </source>
</evidence>
<reference evidence="15" key="1">
    <citation type="submission" date="2022-10" db="EMBL/GenBank/DDBJ databases">
        <title>Tapping the CABI collections for fungal endophytes: first genome assemblies for Collariella, Neodidymelliopsis, Ascochyta clinopodiicola, Didymella pomorum, Didymosphaeria variabile, Neocosmospora piperis and Neocucurbitaria cava.</title>
        <authorList>
            <person name="Hill R."/>
        </authorList>
    </citation>
    <scope>NUCLEOTIDE SEQUENCE</scope>
    <source>
        <strain evidence="15">IMI 355082</strain>
    </source>
</reference>
<keyword evidence="4" id="KW-0597">Phosphoprotein</keyword>
<dbReference type="PANTHER" id="PTHR42938">
    <property type="entry name" value="FORMATE DEHYDROGENASE 1"/>
    <property type="match status" value="1"/>
</dbReference>
<dbReference type="FunFam" id="3.30.1330.90:FF:000003">
    <property type="entry name" value="D-3-phosphoglycerate dehydrogenase"/>
    <property type="match status" value="1"/>
</dbReference>
<dbReference type="CDD" id="cd04902">
    <property type="entry name" value="ACT_3PGDH-xct"/>
    <property type="match status" value="1"/>
</dbReference>
<dbReference type="PANTHER" id="PTHR42938:SF22">
    <property type="entry name" value="D-3-PHOSPHOGLYCERATE DEHYDROGENASE"/>
    <property type="match status" value="1"/>
</dbReference>
<feature type="domain" description="D-3-phosphoglycerate dehydrogenase ASB" evidence="14">
    <location>
        <begin position="347"/>
        <end position="470"/>
    </location>
</feature>